<evidence type="ECO:0000256" key="1">
    <source>
        <dbReference type="ARBA" id="ARBA00008097"/>
    </source>
</evidence>
<dbReference type="KEGG" id="lch:Lcho_2446"/>
<dbReference type="SUPFAM" id="SSF53067">
    <property type="entry name" value="Actin-like ATPase domain"/>
    <property type="match status" value="1"/>
</dbReference>
<name>B1Y5J9_LEPCP</name>
<protein>
    <submittedName>
        <fullName evidence="4">Hydrogenase maturation protein HypF</fullName>
    </submittedName>
</protein>
<dbReference type="eggNOG" id="COG0068">
    <property type="taxonomic scope" value="Bacteria"/>
</dbReference>
<dbReference type="AlphaFoldDB" id="B1Y5J9"/>
<dbReference type="InterPro" id="IPR055128">
    <property type="entry name" value="HypF_C_2"/>
</dbReference>
<gene>
    <name evidence="4" type="ordered locus">Lcho_2446</name>
</gene>
<dbReference type="Gene3D" id="3.30.420.40">
    <property type="match status" value="1"/>
</dbReference>
<proteinExistence type="inferred from homology"/>
<dbReference type="Pfam" id="PF17788">
    <property type="entry name" value="HypF_C"/>
    <property type="match status" value="1"/>
</dbReference>
<dbReference type="RefSeq" id="WP_012347467.1">
    <property type="nucleotide sequence ID" value="NC_010524.1"/>
</dbReference>
<evidence type="ECO:0000259" key="2">
    <source>
        <dbReference type="Pfam" id="PF17788"/>
    </source>
</evidence>
<dbReference type="InterPro" id="IPR041440">
    <property type="entry name" value="HypF_C"/>
</dbReference>
<dbReference type="PANTHER" id="PTHR42959:SF1">
    <property type="entry name" value="CARBAMOYLTRANSFERASE HYPF"/>
    <property type="match status" value="1"/>
</dbReference>
<dbReference type="PANTHER" id="PTHR42959">
    <property type="entry name" value="CARBAMOYLTRANSFERASE"/>
    <property type="match status" value="1"/>
</dbReference>
<keyword evidence="5" id="KW-1185">Reference proteome</keyword>
<comment type="similarity">
    <text evidence="1">Belongs to the carbamoyltransferase HypF family.</text>
</comment>
<evidence type="ECO:0000313" key="4">
    <source>
        <dbReference type="EMBL" id="ACB34711.1"/>
    </source>
</evidence>
<dbReference type="GO" id="GO:0051604">
    <property type="term" value="P:protein maturation"/>
    <property type="evidence" value="ECO:0007669"/>
    <property type="project" value="TreeGrafter"/>
</dbReference>
<dbReference type="Proteomes" id="UP000001693">
    <property type="component" value="Chromosome"/>
</dbReference>
<dbReference type="Pfam" id="PF22521">
    <property type="entry name" value="HypF_C_2"/>
    <property type="match status" value="1"/>
</dbReference>
<dbReference type="InterPro" id="IPR043129">
    <property type="entry name" value="ATPase_NBD"/>
</dbReference>
<dbReference type="GO" id="GO:0016743">
    <property type="term" value="F:carboxyl- or carbamoyltransferase activity"/>
    <property type="evidence" value="ECO:0007669"/>
    <property type="project" value="TreeGrafter"/>
</dbReference>
<dbReference type="Gene3D" id="3.30.420.360">
    <property type="match status" value="1"/>
</dbReference>
<dbReference type="InterPro" id="IPR051060">
    <property type="entry name" value="Carbamoyltrans_HypF-like"/>
</dbReference>
<dbReference type="HOGENOM" id="CLU_009164_1_0_4"/>
<feature type="domain" description="HypF Kae1-like" evidence="2">
    <location>
        <begin position="14"/>
        <end position="111"/>
    </location>
</feature>
<dbReference type="GO" id="GO:0008270">
    <property type="term" value="F:zinc ion binding"/>
    <property type="evidence" value="ECO:0007669"/>
    <property type="project" value="TreeGrafter"/>
</dbReference>
<organism evidence="4 5">
    <name type="scientific">Leptothrix cholodnii (strain ATCC 51168 / LMG 8142 / SP-6)</name>
    <name type="common">Leptothrix discophora (strain SP-6)</name>
    <dbReference type="NCBI Taxonomy" id="395495"/>
    <lineage>
        <taxon>Bacteria</taxon>
        <taxon>Pseudomonadati</taxon>
        <taxon>Pseudomonadota</taxon>
        <taxon>Betaproteobacteria</taxon>
        <taxon>Burkholderiales</taxon>
        <taxon>Sphaerotilaceae</taxon>
        <taxon>Leptothrix</taxon>
    </lineage>
</organism>
<dbReference type="EMBL" id="CP001013">
    <property type="protein sequence ID" value="ACB34711.1"/>
    <property type="molecule type" value="Genomic_DNA"/>
</dbReference>
<dbReference type="STRING" id="395495.Lcho_2446"/>
<evidence type="ECO:0000259" key="3">
    <source>
        <dbReference type="Pfam" id="PF22521"/>
    </source>
</evidence>
<sequence length="395" mass="41343">MPGPTSLPCPAPLRVLACGAYLKNSACRLDGDRARWSALHGDLGDAAACDALQVSVETLLGAGDGPLQAVAHDLHPDFHSTRVALAAAEQLGLPSIAVQHHHAHIAAVIAEQGLRLPVIGLALDGVGLGSDGTAWGGEVLWVDGGAAAHRWQRIGHLQPLLLPGGDMAAREPWRMAAGLMHALGRGDRIEARFAPIVGAQAARVVRSMLERNVNCPLTSSAGRWFDAAAGALGLSVRQSTEAEAAIALEACAAAWQRAHPSFDEPWESLDLRPIVGRLFEIDPANARAVSHGAGSFHLALVNGLAHAAIGAARERSLRDVVLGGGCFMNRVLNTQLTRRLQDAGLAVHQPQAMSCGDAGLALGQAWVAACTIADPHFADATDSGWETTHLIELEH</sequence>
<feature type="domain" description="Carbamoyltransferase Kae1-like" evidence="3">
    <location>
        <begin position="120"/>
        <end position="364"/>
    </location>
</feature>
<reference evidence="4 5" key="1">
    <citation type="submission" date="2008-03" db="EMBL/GenBank/DDBJ databases">
        <title>Complete sequence of Leptothrix cholodnii SP-6.</title>
        <authorList>
            <consortium name="US DOE Joint Genome Institute"/>
            <person name="Copeland A."/>
            <person name="Lucas S."/>
            <person name="Lapidus A."/>
            <person name="Glavina del Rio T."/>
            <person name="Dalin E."/>
            <person name="Tice H."/>
            <person name="Bruce D."/>
            <person name="Goodwin L."/>
            <person name="Pitluck S."/>
            <person name="Chertkov O."/>
            <person name="Brettin T."/>
            <person name="Detter J.C."/>
            <person name="Han C."/>
            <person name="Kuske C.R."/>
            <person name="Schmutz J."/>
            <person name="Larimer F."/>
            <person name="Land M."/>
            <person name="Hauser L."/>
            <person name="Kyrpides N."/>
            <person name="Lykidis A."/>
            <person name="Emerson D."/>
            <person name="Richardson P."/>
        </authorList>
    </citation>
    <scope>NUCLEOTIDE SEQUENCE [LARGE SCALE GENOMIC DNA]</scope>
    <source>
        <strain evidence="5">ATCC 51168 / LMG 8142 / SP-6</strain>
    </source>
</reference>
<evidence type="ECO:0000313" key="5">
    <source>
        <dbReference type="Proteomes" id="UP000001693"/>
    </source>
</evidence>
<accession>B1Y5J9</accession>